<evidence type="ECO:0000313" key="1">
    <source>
        <dbReference type="EMBL" id="RXH99917.1"/>
    </source>
</evidence>
<protein>
    <submittedName>
        <fullName evidence="1">Uncharacterized protein</fullName>
    </submittedName>
</protein>
<comment type="caution">
    <text evidence="1">The sequence shown here is derived from an EMBL/GenBank/DDBJ whole genome shotgun (WGS) entry which is preliminary data.</text>
</comment>
<dbReference type="EMBL" id="RDQH01000331">
    <property type="protein sequence ID" value="RXH99917.1"/>
    <property type="molecule type" value="Genomic_DNA"/>
</dbReference>
<organism evidence="1 2">
    <name type="scientific">Malus domestica</name>
    <name type="common">Apple</name>
    <name type="synonym">Pyrus malus</name>
    <dbReference type="NCBI Taxonomy" id="3750"/>
    <lineage>
        <taxon>Eukaryota</taxon>
        <taxon>Viridiplantae</taxon>
        <taxon>Streptophyta</taxon>
        <taxon>Embryophyta</taxon>
        <taxon>Tracheophyta</taxon>
        <taxon>Spermatophyta</taxon>
        <taxon>Magnoliopsida</taxon>
        <taxon>eudicotyledons</taxon>
        <taxon>Gunneridae</taxon>
        <taxon>Pentapetalae</taxon>
        <taxon>rosids</taxon>
        <taxon>fabids</taxon>
        <taxon>Rosales</taxon>
        <taxon>Rosaceae</taxon>
        <taxon>Amygdaloideae</taxon>
        <taxon>Maleae</taxon>
        <taxon>Malus</taxon>
    </lineage>
</organism>
<dbReference type="Proteomes" id="UP000290289">
    <property type="component" value="Chromosome 5"/>
</dbReference>
<accession>A0A498JY83</accession>
<reference evidence="1 2" key="1">
    <citation type="submission" date="2018-10" db="EMBL/GenBank/DDBJ databases">
        <title>A high-quality apple genome assembly.</title>
        <authorList>
            <person name="Hu J."/>
        </authorList>
    </citation>
    <scope>NUCLEOTIDE SEQUENCE [LARGE SCALE GENOMIC DNA]</scope>
    <source>
        <strain evidence="2">cv. HFTH1</strain>
        <tissue evidence="1">Young leaf</tissue>
    </source>
</reference>
<name>A0A498JY83_MALDO</name>
<keyword evidence="2" id="KW-1185">Reference proteome</keyword>
<proteinExistence type="predicted"/>
<gene>
    <name evidence="1" type="ORF">DVH24_021719</name>
</gene>
<evidence type="ECO:0000313" key="2">
    <source>
        <dbReference type="Proteomes" id="UP000290289"/>
    </source>
</evidence>
<dbReference type="AlphaFoldDB" id="A0A498JY83"/>
<sequence>MCHYDFVSDDGADEAIINLGTGGQEFSLQLGVVHQYFYLKSIKEVHDDNNLVLEFQIGRTRKQTMTSILTKVVESFAKFQFHNPVWLDFIHASINKRLSERIDLLKVLNMDAFYSYHDAIVRFQEMANLYIFYARNLLVSLKKKTKHGNPEWLQHFATWIHVLTNKTRGQVFLEEGRMMQDGN</sequence>